<accession>A0A5B9QU49</accession>
<gene>
    <name evidence="4" type="ORF">UC8_45740</name>
</gene>
<evidence type="ECO:0000256" key="2">
    <source>
        <dbReference type="SAM" id="MobiDB-lite"/>
    </source>
</evidence>
<evidence type="ECO:0000313" key="5">
    <source>
        <dbReference type="Proteomes" id="UP000325286"/>
    </source>
</evidence>
<name>A0A5B9QU49_9BACT</name>
<protein>
    <recommendedName>
        <fullName evidence="6">Chain length determinant protein</fullName>
    </recommendedName>
</protein>
<organism evidence="4 5">
    <name type="scientific">Roseimaritima ulvae</name>
    <dbReference type="NCBI Taxonomy" id="980254"/>
    <lineage>
        <taxon>Bacteria</taxon>
        <taxon>Pseudomonadati</taxon>
        <taxon>Planctomycetota</taxon>
        <taxon>Planctomycetia</taxon>
        <taxon>Pirellulales</taxon>
        <taxon>Pirellulaceae</taxon>
        <taxon>Roseimaritima</taxon>
    </lineage>
</organism>
<dbReference type="AlphaFoldDB" id="A0A5B9QU49"/>
<evidence type="ECO:0000256" key="3">
    <source>
        <dbReference type="SAM" id="Phobius"/>
    </source>
</evidence>
<feature type="coiled-coil region" evidence="1">
    <location>
        <begin position="363"/>
        <end position="401"/>
    </location>
</feature>
<feature type="region of interest" description="Disordered" evidence="2">
    <location>
        <begin position="323"/>
        <end position="359"/>
    </location>
</feature>
<keyword evidence="5" id="KW-1185">Reference proteome</keyword>
<evidence type="ECO:0000313" key="4">
    <source>
        <dbReference type="EMBL" id="QEG42534.1"/>
    </source>
</evidence>
<evidence type="ECO:0000256" key="1">
    <source>
        <dbReference type="SAM" id="Coils"/>
    </source>
</evidence>
<dbReference type="EMBL" id="CP042914">
    <property type="protein sequence ID" value="QEG42534.1"/>
    <property type="molecule type" value="Genomic_DNA"/>
</dbReference>
<feature type="compositionally biased region" description="Low complexity" evidence="2">
    <location>
        <begin position="75"/>
        <end position="89"/>
    </location>
</feature>
<keyword evidence="3" id="KW-0472">Membrane</keyword>
<feature type="transmembrane region" description="Helical" evidence="3">
    <location>
        <begin position="456"/>
        <end position="476"/>
    </location>
</feature>
<dbReference type="KEGG" id="rul:UC8_45740"/>
<sequence>MVAWSVLGLTIGVGGGYFLYVKKPAEFQSVAVLQVQHQATTDTDDSQIILSDPVLNRAVSEHRLDRLPSLQAPGANRNQNNNKKNNPPARDVISQLRRHIKLQRRPLAAAAPDAIYEVQCHAASSSDSEAIANAVVSSYVQYLSATDNQTAWKSAIELLQSARNESLERIAELEKQRVPLKLPANASLEAGEVISAEAVRWDRLRSESARFHEEYIQANAQIQRTESLITEGAAADDILAALGMSVDAAPTTAPAADASADASAVKAAEQQKRILAERAKIRADVERDLVPLNQELDRLLKIVASEHPKVRGVQKRIDKVLERLNDMPPLPKRSPSAGQPKTQDTARQETTGPSKGTLVTARLRALRTRRDQLGQQMSDVDAQLKQAAERVSKQKTELQEDARFRREITLEQQLADRATEQLETILRTPPEPATQAAVVSLAEPGVQVTPHLGPHLLIGAAAGVLLGLVLGGLFLLTSAAGEPEGDGA</sequence>
<evidence type="ECO:0008006" key="6">
    <source>
        <dbReference type="Google" id="ProtNLM"/>
    </source>
</evidence>
<keyword evidence="1" id="KW-0175">Coiled coil</keyword>
<feature type="compositionally biased region" description="Polar residues" evidence="2">
    <location>
        <begin position="336"/>
        <end position="354"/>
    </location>
</feature>
<keyword evidence="3" id="KW-0812">Transmembrane</keyword>
<keyword evidence="3" id="KW-1133">Transmembrane helix</keyword>
<reference evidence="4 5" key="1">
    <citation type="submission" date="2019-08" db="EMBL/GenBank/DDBJ databases">
        <title>Deep-cultivation of Planctomycetes and their phenomic and genomic characterization uncovers novel biology.</title>
        <authorList>
            <person name="Wiegand S."/>
            <person name="Jogler M."/>
            <person name="Boedeker C."/>
            <person name="Pinto D."/>
            <person name="Vollmers J."/>
            <person name="Rivas-Marin E."/>
            <person name="Kohn T."/>
            <person name="Peeters S.H."/>
            <person name="Heuer A."/>
            <person name="Rast P."/>
            <person name="Oberbeckmann S."/>
            <person name="Bunk B."/>
            <person name="Jeske O."/>
            <person name="Meyerdierks A."/>
            <person name="Storesund J.E."/>
            <person name="Kallscheuer N."/>
            <person name="Luecker S."/>
            <person name="Lage O.M."/>
            <person name="Pohl T."/>
            <person name="Merkel B.J."/>
            <person name="Hornburger P."/>
            <person name="Mueller R.-W."/>
            <person name="Bruemmer F."/>
            <person name="Labrenz M."/>
            <person name="Spormann A.M."/>
            <person name="Op den Camp H."/>
            <person name="Overmann J."/>
            <person name="Amann R."/>
            <person name="Jetten M.S.M."/>
            <person name="Mascher T."/>
            <person name="Medema M.H."/>
            <person name="Devos D.P."/>
            <person name="Kaster A.-K."/>
            <person name="Ovreas L."/>
            <person name="Rohde M."/>
            <person name="Galperin M.Y."/>
            <person name="Jogler C."/>
        </authorList>
    </citation>
    <scope>NUCLEOTIDE SEQUENCE [LARGE SCALE GENOMIC DNA]</scope>
    <source>
        <strain evidence="4 5">UC8</strain>
    </source>
</reference>
<dbReference type="Proteomes" id="UP000325286">
    <property type="component" value="Chromosome"/>
</dbReference>
<feature type="region of interest" description="Disordered" evidence="2">
    <location>
        <begin position="67"/>
        <end position="89"/>
    </location>
</feature>
<proteinExistence type="predicted"/>